<dbReference type="Proteomes" id="UP000313359">
    <property type="component" value="Unassembled WGS sequence"/>
</dbReference>
<organism evidence="1 2">
    <name type="scientific">Lentinus tigrinus ALCF2SS1-6</name>
    <dbReference type="NCBI Taxonomy" id="1328759"/>
    <lineage>
        <taxon>Eukaryota</taxon>
        <taxon>Fungi</taxon>
        <taxon>Dikarya</taxon>
        <taxon>Basidiomycota</taxon>
        <taxon>Agaricomycotina</taxon>
        <taxon>Agaricomycetes</taxon>
        <taxon>Polyporales</taxon>
        <taxon>Polyporaceae</taxon>
        <taxon>Lentinus</taxon>
    </lineage>
</organism>
<evidence type="ECO:0000313" key="1">
    <source>
        <dbReference type="EMBL" id="RPD65583.1"/>
    </source>
</evidence>
<evidence type="ECO:0000313" key="2">
    <source>
        <dbReference type="Proteomes" id="UP000313359"/>
    </source>
</evidence>
<reference evidence="1" key="1">
    <citation type="journal article" date="2018" name="Genome Biol. Evol.">
        <title>Genomics and development of Lentinus tigrinus, a white-rot wood-decaying mushroom with dimorphic fruiting bodies.</title>
        <authorList>
            <person name="Wu B."/>
            <person name="Xu Z."/>
            <person name="Knudson A."/>
            <person name="Carlson A."/>
            <person name="Chen N."/>
            <person name="Kovaka S."/>
            <person name="LaButti K."/>
            <person name="Lipzen A."/>
            <person name="Pennachio C."/>
            <person name="Riley R."/>
            <person name="Schakwitz W."/>
            <person name="Umezawa K."/>
            <person name="Ohm R.A."/>
            <person name="Grigoriev I.V."/>
            <person name="Nagy L.G."/>
            <person name="Gibbons J."/>
            <person name="Hibbett D."/>
        </authorList>
    </citation>
    <scope>NUCLEOTIDE SEQUENCE [LARGE SCALE GENOMIC DNA]</scope>
    <source>
        <strain evidence="1">ALCF2SS1-6</strain>
    </source>
</reference>
<dbReference type="AlphaFoldDB" id="A0A5C2SP46"/>
<gene>
    <name evidence="1" type="ORF">L227DRAFT_493725</name>
</gene>
<dbReference type="STRING" id="1328759.A0A5C2SP46"/>
<name>A0A5C2SP46_9APHY</name>
<protein>
    <submittedName>
        <fullName evidence="1">Uncharacterized protein</fullName>
    </submittedName>
</protein>
<accession>A0A5C2SP46</accession>
<keyword evidence="2" id="KW-1185">Reference proteome</keyword>
<proteinExistence type="predicted"/>
<dbReference type="EMBL" id="ML122252">
    <property type="protein sequence ID" value="RPD65583.1"/>
    <property type="molecule type" value="Genomic_DNA"/>
</dbReference>
<sequence>MNNVLTGLEKNQCIHNGTPCARCTILPSPICCSLCSPTHPIWRLLTLADELSETTINLRASNVNTNYKMTPRDDAFRHALHMFRSEEMAKRFGRVHLVNLGPGDIMGNSVLMRILACALASKIHSIEALDHETKWGLTQELGQHVLTLIDK</sequence>
<dbReference type="OrthoDB" id="2757804at2759"/>